<feature type="region of interest" description="Disordered" evidence="1">
    <location>
        <begin position="9"/>
        <end position="30"/>
    </location>
</feature>
<protein>
    <submittedName>
        <fullName evidence="2">Uncharacterized protein</fullName>
    </submittedName>
</protein>
<sequence>MPHLLVSFAPTSHPGSYASRQRTSTPPDAAMASRTMCSVRERPNLHKPGPLDAPCLVLASSDSFLRKISSRLVQPSHAVSRPPAARLSLPSAHRACRVGSTPAFPSGIPPARINLTHLLRLSSWWLTPSLSYATRCRGTSMADLRATIKDLIGLGTRADPILVPVSPPRPPVFRNIEQGGDWHLPLCRPLDRIAAFLETYSRHTVLIHAGFIASNEIRFTGSSLRIRFHKQWRHHKRARSRRTVTSTPALPSYRSPAKPNDRKKGSGNRSHCTSPSLRVSSNHLGIIACNWLRSYRRQSSHRAGTALIMHVVYRLRLCQRIQGPSKHWPLQHSCLIQVRDDNMISRL</sequence>
<dbReference type="AlphaFoldDB" id="A0A5C2SP44"/>
<dbReference type="Proteomes" id="UP000313359">
    <property type="component" value="Unassembled WGS sequence"/>
</dbReference>
<evidence type="ECO:0000313" key="2">
    <source>
        <dbReference type="EMBL" id="RPD65390.1"/>
    </source>
</evidence>
<evidence type="ECO:0000313" key="3">
    <source>
        <dbReference type="Proteomes" id="UP000313359"/>
    </source>
</evidence>
<name>A0A5C2SP44_9APHY</name>
<accession>A0A5C2SP44</accession>
<evidence type="ECO:0000256" key="1">
    <source>
        <dbReference type="SAM" id="MobiDB-lite"/>
    </source>
</evidence>
<organism evidence="2 3">
    <name type="scientific">Lentinus tigrinus ALCF2SS1-6</name>
    <dbReference type="NCBI Taxonomy" id="1328759"/>
    <lineage>
        <taxon>Eukaryota</taxon>
        <taxon>Fungi</taxon>
        <taxon>Dikarya</taxon>
        <taxon>Basidiomycota</taxon>
        <taxon>Agaricomycotina</taxon>
        <taxon>Agaricomycetes</taxon>
        <taxon>Polyporales</taxon>
        <taxon>Polyporaceae</taxon>
        <taxon>Lentinus</taxon>
    </lineage>
</organism>
<dbReference type="EMBL" id="ML122252">
    <property type="protein sequence ID" value="RPD65390.1"/>
    <property type="molecule type" value="Genomic_DNA"/>
</dbReference>
<feature type="compositionally biased region" description="Polar residues" evidence="1">
    <location>
        <begin position="9"/>
        <end position="26"/>
    </location>
</feature>
<reference evidence="2" key="1">
    <citation type="journal article" date="2018" name="Genome Biol. Evol.">
        <title>Genomics and development of Lentinus tigrinus, a white-rot wood-decaying mushroom with dimorphic fruiting bodies.</title>
        <authorList>
            <person name="Wu B."/>
            <person name="Xu Z."/>
            <person name="Knudson A."/>
            <person name="Carlson A."/>
            <person name="Chen N."/>
            <person name="Kovaka S."/>
            <person name="LaButti K."/>
            <person name="Lipzen A."/>
            <person name="Pennachio C."/>
            <person name="Riley R."/>
            <person name="Schakwitz W."/>
            <person name="Umezawa K."/>
            <person name="Ohm R.A."/>
            <person name="Grigoriev I.V."/>
            <person name="Nagy L.G."/>
            <person name="Gibbons J."/>
            <person name="Hibbett D."/>
        </authorList>
    </citation>
    <scope>NUCLEOTIDE SEQUENCE [LARGE SCALE GENOMIC DNA]</scope>
    <source>
        <strain evidence="2">ALCF2SS1-6</strain>
    </source>
</reference>
<proteinExistence type="predicted"/>
<gene>
    <name evidence="2" type="ORF">L227DRAFT_210021</name>
</gene>
<keyword evidence="3" id="KW-1185">Reference proteome</keyword>
<feature type="region of interest" description="Disordered" evidence="1">
    <location>
        <begin position="235"/>
        <end position="275"/>
    </location>
</feature>